<comment type="caution">
    <text evidence="8">The sequence shown here is derived from an EMBL/GenBank/DDBJ whole genome shotgun (WGS) entry which is preliminary data.</text>
</comment>
<dbReference type="PANTHER" id="PTHR11560">
    <property type="entry name" value="39S RIBOSOMAL PROTEIN L10, MITOCHONDRIAL"/>
    <property type="match status" value="1"/>
</dbReference>
<reference evidence="8 9" key="1">
    <citation type="submission" date="2018-10" db="EMBL/GenBank/DDBJ databases">
        <title>Kocuria sp. M5W7-7, whole genome shotgun sequence.</title>
        <authorList>
            <person name="Tuo L."/>
        </authorList>
    </citation>
    <scope>NUCLEOTIDE SEQUENCE [LARGE SCALE GENOMIC DNA]</scope>
    <source>
        <strain evidence="8 9">M5W7-7</strain>
    </source>
</reference>
<dbReference type="EMBL" id="RKMF01000006">
    <property type="protein sequence ID" value="ROZ63472.1"/>
    <property type="molecule type" value="Genomic_DNA"/>
</dbReference>
<dbReference type="GO" id="GO:0003735">
    <property type="term" value="F:structural constituent of ribosome"/>
    <property type="evidence" value="ECO:0007669"/>
    <property type="project" value="InterPro"/>
</dbReference>
<organism evidence="8 9">
    <name type="scientific">Kocuria soli</name>
    <dbReference type="NCBI Taxonomy" id="2485125"/>
    <lineage>
        <taxon>Bacteria</taxon>
        <taxon>Bacillati</taxon>
        <taxon>Actinomycetota</taxon>
        <taxon>Actinomycetes</taxon>
        <taxon>Micrococcales</taxon>
        <taxon>Micrococcaceae</taxon>
        <taxon>Kocuria</taxon>
    </lineage>
</organism>
<comment type="function">
    <text evidence="1 7">Forms part of the ribosomal stalk, playing a central role in the interaction of the ribosome with GTP-bound translation factors.</text>
</comment>
<keyword evidence="7" id="KW-0694">RNA-binding</keyword>
<dbReference type="SUPFAM" id="SSF160369">
    <property type="entry name" value="Ribosomal protein L10-like"/>
    <property type="match status" value="1"/>
</dbReference>
<dbReference type="GO" id="GO:0070180">
    <property type="term" value="F:large ribosomal subunit rRNA binding"/>
    <property type="evidence" value="ECO:0007669"/>
    <property type="project" value="UniProtKB-UniRule"/>
</dbReference>
<sequence length="176" mass="18201">MANPEKAAAVAELKEQFSASTAAVLTEYRGLSVAQLKQLRRALGEEAEYAVVKNTLAGIAAQEAGIDAFEGKLSGPSAIAFVAGDPVAVAKSLRDFAKENPELILKGGYMDGAALDEDGIKKLADLESREVLLAKVAGAAQASLSKAAALFQAPLSKTVRTAEALRAKVEETGEAA</sequence>
<dbReference type="Gene3D" id="6.10.250.290">
    <property type="match status" value="1"/>
</dbReference>
<dbReference type="CDD" id="cd05797">
    <property type="entry name" value="Ribosomal_L10"/>
    <property type="match status" value="1"/>
</dbReference>
<evidence type="ECO:0000313" key="8">
    <source>
        <dbReference type="EMBL" id="ROZ63472.1"/>
    </source>
</evidence>
<protein>
    <recommendedName>
        <fullName evidence="6 7">Large ribosomal subunit protein uL10</fullName>
    </recommendedName>
</protein>
<dbReference type="InterPro" id="IPR022973">
    <property type="entry name" value="Ribosomal_uL10_bac"/>
</dbReference>
<comment type="subunit">
    <text evidence="5 7">Part of the ribosomal stalk of the 50S ribosomal subunit. The N-terminus interacts with L11 and the large rRNA to form the base of the stalk. The C-terminus forms an elongated spine to which L12 dimers bind in a sequential fashion forming a multimeric L10(L12)X complex.</text>
</comment>
<dbReference type="GO" id="GO:0006412">
    <property type="term" value="P:translation"/>
    <property type="evidence" value="ECO:0007669"/>
    <property type="project" value="UniProtKB-UniRule"/>
</dbReference>
<dbReference type="RefSeq" id="WP_123824885.1">
    <property type="nucleotide sequence ID" value="NZ_RKMF01000006.1"/>
</dbReference>
<evidence type="ECO:0000256" key="5">
    <source>
        <dbReference type="ARBA" id="ARBA00026025"/>
    </source>
</evidence>
<dbReference type="InterPro" id="IPR047865">
    <property type="entry name" value="Ribosomal_uL10_bac_type"/>
</dbReference>
<evidence type="ECO:0000313" key="9">
    <source>
        <dbReference type="Proteomes" id="UP000270616"/>
    </source>
</evidence>
<dbReference type="OrthoDB" id="3186107at2"/>
<evidence type="ECO:0000256" key="1">
    <source>
        <dbReference type="ARBA" id="ARBA00002633"/>
    </source>
</evidence>
<dbReference type="AlphaFoldDB" id="A0A3N3ZQI6"/>
<dbReference type="InterPro" id="IPR002363">
    <property type="entry name" value="Ribosomal_uL10_CS_bac"/>
</dbReference>
<evidence type="ECO:0000256" key="4">
    <source>
        <dbReference type="ARBA" id="ARBA00023274"/>
    </source>
</evidence>
<evidence type="ECO:0000256" key="3">
    <source>
        <dbReference type="ARBA" id="ARBA00022980"/>
    </source>
</evidence>
<dbReference type="Proteomes" id="UP000270616">
    <property type="component" value="Unassembled WGS sequence"/>
</dbReference>
<name>A0A3N3ZQI6_9MICC</name>
<evidence type="ECO:0000256" key="7">
    <source>
        <dbReference type="HAMAP-Rule" id="MF_00362"/>
    </source>
</evidence>
<accession>A0A3N3ZQI6</accession>
<keyword evidence="9" id="KW-1185">Reference proteome</keyword>
<dbReference type="NCBIfam" id="NF000955">
    <property type="entry name" value="PRK00099.1-1"/>
    <property type="match status" value="1"/>
</dbReference>
<comment type="similarity">
    <text evidence="2 7">Belongs to the universal ribosomal protein uL10 family.</text>
</comment>
<keyword evidence="3 7" id="KW-0689">Ribosomal protein</keyword>
<dbReference type="GO" id="GO:0015934">
    <property type="term" value="C:large ribosomal subunit"/>
    <property type="evidence" value="ECO:0007669"/>
    <property type="project" value="InterPro"/>
</dbReference>
<dbReference type="Gene3D" id="3.30.70.1730">
    <property type="match status" value="1"/>
</dbReference>
<keyword evidence="7" id="KW-0699">rRNA-binding</keyword>
<evidence type="ECO:0000256" key="6">
    <source>
        <dbReference type="ARBA" id="ARBA00035202"/>
    </source>
</evidence>
<dbReference type="HAMAP" id="MF_00362">
    <property type="entry name" value="Ribosomal_uL10"/>
    <property type="match status" value="1"/>
</dbReference>
<dbReference type="PROSITE" id="PS01109">
    <property type="entry name" value="RIBOSOMAL_L10"/>
    <property type="match status" value="1"/>
</dbReference>
<gene>
    <name evidence="7" type="primary">rplJ</name>
    <name evidence="8" type="ORF">EDL96_05920</name>
</gene>
<evidence type="ECO:0000256" key="2">
    <source>
        <dbReference type="ARBA" id="ARBA00008889"/>
    </source>
</evidence>
<dbReference type="Pfam" id="PF00466">
    <property type="entry name" value="Ribosomal_L10"/>
    <property type="match status" value="1"/>
</dbReference>
<dbReference type="InterPro" id="IPR001790">
    <property type="entry name" value="Ribosomal_uL10"/>
</dbReference>
<dbReference type="InterPro" id="IPR043141">
    <property type="entry name" value="Ribosomal_uL10-like_sf"/>
</dbReference>
<proteinExistence type="inferred from homology"/>
<keyword evidence="4 7" id="KW-0687">Ribonucleoprotein</keyword>